<dbReference type="OrthoDB" id="9801102at2"/>
<protein>
    <recommendedName>
        <fullName evidence="6">Putative mRNA interferase YoeB</fullName>
    </recommendedName>
</protein>
<dbReference type="Pfam" id="PF06769">
    <property type="entry name" value="YoeB_toxin"/>
    <property type="match status" value="1"/>
</dbReference>
<keyword evidence="8" id="KW-1185">Reference proteome</keyword>
<evidence type="ECO:0000313" key="8">
    <source>
        <dbReference type="Proteomes" id="UP000464318"/>
    </source>
</evidence>
<gene>
    <name evidence="7" type="ORF">DBX24_01250</name>
</gene>
<dbReference type="KEGG" id="bcad:DBX24_01250"/>
<accession>A0A6P1QR16</accession>
<keyword evidence="3" id="KW-0540">Nuclease</keyword>
<keyword evidence="4" id="KW-0255">Endonuclease</keyword>
<evidence type="ECO:0000313" key="7">
    <source>
        <dbReference type="EMBL" id="QHN64616.1"/>
    </source>
</evidence>
<dbReference type="GO" id="GO:0045892">
    <property type="term" value="P:negative regulation of DNA-templated transcription"/>
    <property type="evidence" value="ECO:0007669"/>
    <property type="project" value="TreeGrafter"/>
</dbReference>
<dbReference type="PANTHER" id="PTHR38039">
    <property type="entry name" value="TOXIN YOEB"/>
    <property type="match status" value="1"/>
</dbReference>
<dbReference type="GO" id="GO:0004519">
    <property type="term" value="F:endonuclease activity"/>
    <property type="evidence" value="ECO:0007669"/>
    <property type="project" value="UniProtKB-KW"/>
</dbReference>
<evidence type="ECO:0000256" key="5">
    <source>
        <dbReference type="ARBA" id="ARBA00022801"/>
    </source>
</evidence>
<evidence type="ECO:0000256" key="6">
    <source>
        <dbReference type="ARBA" id="ARBA00030388"/>
    </source>
</evidence>
<dbReference type="Gene3D" id="3.30.2310.20">
    <property type="entry name" value="RelE-like"/>
    <property type="match status" value="1"/>
</dbReference>
<dbReference type="SUPFAM" id="SSF143011">
    <property type="entry name" value="RelE-like"/>
    <property type="match status" value="1"/>
</dbReference>
<dbReference type="GO" id="GO:0006401">
    <property type="term" value="P:RNA catabolic process"/>
    <property type="evidence" value="ECO:0007669"/>
    <property type="project" value="InterPro"/>
</dbReference>
<dbReference type="RefSeq" id="WP_160223726.1">
    <property type="nucleotide sequence ID" value="NZ_CP029149.1"/>
</dbReference>
<keyword evidence="5" id="KW-0378">Hydrolase</keyword>
<evidence type="ECO:0000256" key="3">
    <source>
        <dbReference type="ARBA" id="ARBA00022722"/>
    </source>
</evidence>
<dbReference type="InterPro" id="IPR009614">
    <property type="entry name" value="YoeB_toxin"/>
</dbReference>
<dbReference type="GO" id="GO:0016787">
    <property type="term" value="F:hydrolase activity"/>
    <property type="evidence" value="ECO:0007669"/>
    <property type="project" value="UniProtKB-KW"/>
</dbReference>
<keyword evidence="2" id="KW-1277">Toxin-antitoxin system</keyword>
<proteinExistence type="inferred from homology"/>
<dbReference type="EMBL" id="CP029149">
    <property type="protein sequence ID" value="QHN64616.1"/>
    <property type="molecule type" value="Genomic_DNA"/>
</dbReference>
<dbReference type="NCBIfam" id="TIGR02116">
    <property type="entry name" value="toxin_Txe_YoeB"/>
    <property type="match status" value="1"/>
</dbReference>
<evidence type="ECO:0000256" key="4">
    <source>
        <dbReference type="ARBA" id="ARBA00022759"/>
    </source>
</evidence>
<organism evidence="7 8">
    <name type="scientific">Bergeyella cardium</name>
    <dbReference type="NCBI Taxonomy" id="1585976"/>
    <lineage>
        <taxon>Bacteria</taxon>
        <taxon>Pseudomonadati</taxon>
        <taxon>Bacteroidota</taxon>
        <taxon>Flavobacteriia</taxon>
        <taxon>Flavobacteriales</taxon>
        <taxon>Weeksellaceae</taxon>
        <taxon>Bergeyella</taxon>
    </lineage>
</organism>
<evidence type="ECO:0000256" key="2">
    <source>
        <dbReference type="ARBA" id="ARBA00022649"/>
    </source>
</evidence>
<dbReference type="InterPro" id="IPR035093">
    <property type="entry name" value="RelE/ParE_toxin_dom_sf"/>
</dbReference>
<dbReference type="AlphaFoldDB" id="A0A6P1QR16"/>
<dbReference type="Proteomes" id="UP000464318">
    <property type="component" value="Chromosome"/>
</dbReference>
<reference evidence="7 8" key="1">
    <citation type="submission" date="2018-04" db="EMBL/GenBank/DDBJ databases">
        <title>Characteristic and Complete Genome Sequencing of A Novel Member of Infective Endocarditis Causative Bacteria: Bergeyella cardium QL-PH.</title>
        <authorList>
            <person name="Pan H."/>
            <person name="Sun E."/>
            <person name="Zhang Y."/>
        </authorList>
    </citation>
    <scope>NUCLEOTIDE SEQUENCE [LARGE SCALE GENOMIC DNA]</scope>
    <source>
        <strain evidence="7 8">HPQL</strain>
    </source>
</reference>
<name>A0A6P1QR16_9FLAO</name>
<dbReference type="PANTHER" id="PTHR38039:SF1">
    <property type="entry name" value="TOXIN YOEB"/>
    <property type="match status" value="1"/>
</dbReference>
<sequence length="94" mass="11227">MAYTLSFSKKFFEDLEKHKKSGQQKLLAKIEKFLSECMDNPKIGTGHPEQLKFHTDETWSRRIDQKHRLVYKIDELKNPKEVFILSAWGHYDDK</sequence>
<comment type="similarity">
    <text evidence="1">Belongs to the YoeB family.</text>
</comment>
<evidence type="ECO:0000256" key="1">
    <source>
        <dbReference type="ARBA" id="ARBA00008172"/>
    </source>
</evidence>